<name>A0A5S5D7P8_9SPHI</name>
<evidence type="ECO:0000256" key="1">
    <source>
        <dbReference type="ARBA" id="ARBA00023015"/>
    </source>
</evidence>
<accession>A0A5S5D7P8</accession>
<dbReference type="SMART" id="SM00421">
    <property type="entry name" value="HTH_LUXR"/>
    <property type="match status" value="1"/>
</dbReference>
<keyword evidence="3" id="KW-0804">Transcription</keyword>
<dbReference type="Gene3D" id="1.10.10.10">
    <property type="entry name" value="Winged helix-like DNA-binding domain superfamily/Winged helix DNA-binding domain"/>
    <property type="match status" value="1"/>
</dbReference>
<evidence type="ECO:0000259" key="4">
    <source>
        <dbReference type="PROSITE" id="PS50043"/>
    </source>
</evidence>
<comment type="caution">
    <text evidence="5">The sequence shown here is derived from an EMBL/GenBank/DDBJ whole genome shotgun (WGS) entry which is preliminary data.</text>
</comment>
<dbReference type="InterPro" id="IPR000792">
    <property type="entry name" value="Tscrpt_reg_LuxR_C"/>
</dbReference>
<dbReference type="InterPro" id="IPR036388">
    <property type="entry name" value="WH-like_DNA-bd_sf"/>
</dbReference>
<dbReference type="RefSeq" id="WP_148909751.1">
    <property type="nucleotide sequence ID" value="NZ_VNHX01000022.1"/>
</dbReference>
<dbReference type="PANTHER" id="PTHR44688">
    <property type="entry name" value="DNA-BINDING TRANSCRIPTIONAL ACTIVATOR DEVR_DOSR"/>
    <property type="match status" value="1"/>
</dbReference>
<dbReference type="InterPro" id="IPR016032">
    <property type="entry name" value="Sig_transdc_resp-reg_C-effctor"/>
</dbReference>
<dbReference type="InterPro" id="IPR035965">
    <property type="entry name" value="PAS-like_dom_sf"/>
</dbReference>
<keyword evidence="1" id="KW-0805">Transcription regulation</keyword>
<reference evidence="5 6" key="1">
    <citation type="submission" date="2019-07" db="EMBL/GenBank/DDBJ databases">
        <title>Genomic Encyclopedia of Archaeal and Bacterial Type Strains, Phase II (KMG-II): from individual species to whole genera.</title>
        <authorList>
            <person name="Goeker M."/>
        </authorList>
    </citation>
    <scope>NUCLEOTIDE SEQUENCE [LARGE SCALE GENOMIC DNA]</scope>
    <source>
        <strain evidence="5 6">DSM 18850</strain>
    </source>
</reference>
<dbReference type="PROSITE" id="PS50043">
    <property type="entry name" value="HTH_LUXR_2"/>
    <property type="match status" value="1"/>
</dbReference>
<dbReference type="GO" id="GO:0006355">
    <property type="term" value="P:regulation of DNA-templated transcription"/>
    <property type="evidence" value="ECO:0007669"/>
    <property type="project" value="InterPro"/>
</dbReference>
<dbReference type="PANTHER" id="PTHR44688:SF16">
    <property type="entry name" value="DNA-BINDING TRANSCRIPTIONAL ACTIVATOR DEVR_DOSR"/>
    <property type="match status" value="1"/>
</dbReference>
<keyword evidence="2" id="KW-0238">DNA-binding</keyword>
<dbReference type="Pfam" id="PF00196">
    <property type="entry name" value="GerE"/>
    <property type="match status" value="1"/>
</dbReference>
<protein>
    <submittedName>
        <fullName evidence="5">Regulatory LuxR family protein</fullName>
    </submittedName>
</protein>
<dbReference type="OrthoDB" id="965844at2"/>
<dbReference type="SUPFAM" id="SSF55785">
    <property type="entry name" value="PYP-like sensor domain (PAS domain)"/>
    <property type="match status" value="1"/>
</dbReference>
<evidence type="ECO:0000256" key="2">
    <source>
        <dbReference type="ARBA" id="ARBA00023125"/>
    </source>
</evidence>
<organism evidence="5 6">
    <name type="scientific">Sphingobacterium allocomposti</name>
    <dbReference type="NCBI Taxonomy" id="415956"/>
    <lineage>
        <taxon>Bacteria</taxon>
        <taxon>Pseudomonadati</taxon>
        <taxon>Bacteroidota</taxon>
        <taxon>Sphingobacteriia</taxon>
        <taxon>Sphingobacteriales</taxon>
        <taxon>Sphingobacteriaceae</taxon>
        <taxon>Sphingobacterium</taxon>
    </lineage>
</organism>
<dbReference type="Gene3D" id="3.30.450.20">
    <property type="entry name" value="PAS domain"/>
    <property type="match status" value="1"/>
</dbReference>
<dbReference type="GO" id="GO:0003677">
    <property type="term" value="F:DNA binding"/>
    <property type="evidence" value="ECO:0007669"/>
    <property type="project" value="UniProtKB-KW"/>
</dbReference>
<sequence length="224" mass="26074">MNDYQELYQELDRVYTELLKSNVLNLDACRQQPFLNIINQSDYYITVHDVEFFRPICINEPMRRFYGFEQSILTGWDHFYYLKTIHTSTYHTLIESMAFFRKNRPGHLDLKYKLRHGQGEWKHTIGSTTTIIRNGSGQPKVALTVMKEAAGELRPSAYENFSTLTHREREILTLLVGGLSKKEIAGKLFISPGTVVTHTKNIYKKLHVRKVSELAQLVDLFDVN</sequence>
<dbReference type="CDD" id="cd06170">
    <property type="entry name" value="LuxR_C_like"/>
    <property type="match status" value="1"/>
</dbReference>
<keyword evidence="6" id="KW-1185">Reference proteome</keyword>
<evidence type="ECO:0000313" key="6">
    <source>
        <dbReference type="Proteomes" id="UP000325105"/>
    </source>
</evidence>
<evidence type="ECO:0000313" key="5">
    <source>
        <dbReference type="EMBL" id="TYP91066.1"/>
    </source>
</evidence>
<dbReference type="EMBL" id="VNHX01000022">
    <property type="protein sequence ID" value="TYP91066.1"/>
    <property type="molecule type" value="Genomic_DNA"/>
</dbReference>
<feature type="domain" description="HTH luxR-type" evidence="4">
    <location>
        <begin position="157"/>
        <end position="222"/>
    </location>
</feature>
<dbReference type="AlphaFoldDB" id="A0A5S5D7P8"/>
<dbReference type="Proteomes" id="UP000325105">
    <property type="component" value="Unassembled WGS sequence"/>
</dbReference>
<dbReference type="PRINTS" id="PR00038">
    <property type="entry name" value="HTHLUXR"/>
</dbReference>
<dbReference type="SUPFAM" id="SSF46894">
    <property type="entry name" value="C-terminal effector domain of the bipartite response regulators"/>
    <property type="match status" value="1"/>
</dbReference>
<evidence type="ECO:0000256" key="3">
    <source>
        <dbReference type="ARBA" id="ARBA00023163"/>
    </source>
</evidence>
<gene>
    <name evidence="5" type="ORF">BC792_12233</name>
</gene>
<proteinExistence type="predicted"/>